<feature type="domain" description="L,D-TPase catalytic" evidence="8">
    <location>
        <begin position="93"/>
        <end position="215"/>
    </location>
</feature>
<dbReference type="InterPro" id="IPR038063">
    <property type="entry name" value="Transpep_catalytic_dom"/>
</dbReference>
<dbReference type="InterPro" id="IPR005490">
    <property type="entry name" value="LD_TPept_cat_dom"/>
</dbReference>
<dbReference type="UniPathway" id="UPA00219"/>
<sequence>MGKLKAGLWLTILIILGMFFITGVGGEKTDAGTRVKTSQNDENIPPAPQEKEEQRKEDTTNNVPPVATVGNNNASNKTNNTNSKVFVPPARGYWIEVSTDEQKTRIYYDGNLIKEWDVSTGTEDKPTPIGVFKIQNRGEWFFSEKYQQGGRWWVSFKDWGVYLFHSVPMDREKRVIVEEAARLGTPASHGCVRLATENAKWIYDNIPQGTPVYIH</sequence>
<dbReference type="EC" id="2.-.-.-" evidence="9"/>
<keyword evidence="5 6" id="KW-0961">Cell wall biogenesis/degradation</keyword>
<dbReference type="InterPro" id="IPR050979">
    <property type="entry name" value="LD-transpeptidase"/>
</dbReference>
<keyword evidence="10" id="KW-1185">Reference proteome</keyword>
<accession>A0A2T0AUS3</accession>
<dbReference type="SUPFAM" id="SSF141523">
    <property type="entry name" value="L,D-transpeptidase catalytic domain-like"/>
    <property type="match status" value="1"/>
</dbReference>
<name>A0A2T0AUS3_9FIRM</name>
<dbReference type="Pfam" id="PF03734">
    <property type="entry name" value="YkuD"/>
    <property type="match status" value="1"/>
</dbReference>
<dbReference type="GO" id="GO:0005576">
    <property type="term" value="C:extracellular region"/>
    <property type="evidence" value="ECO:0007669"/>
    <property type="project" value="TreeGrafter"/>
</dbReference>
<keyword evidence="2 9" id="KW-0808">Transferase</keyword>
<feature type="region of interest" description="Disordered" evidence="7">
    <location>
        <begin position="30"/>
        <end position="82"/>
    </location>
</feature>
<dbReference type="GO" id="GO:0071555">
    <property type="term" value="P:cell wall organization"/>
    <property type="evidence" value="ECO:0007669"/>
    <property type="project" value="UniProtKB-UniRule"/>
</dbReference>
<comment type="pathway">
    <text evidence="1 6">Cell wall biogenesis; peptidoglycan biosynthesis.</text>
</comment>
<comment type="caution">
    <text evidence="9">The sequence shown here is derived from an EMBL/GenBank/DDBJ whole genome shotgun (WGS) entry which is preliminary data.</text>
</comment>
<dbReference type="EMBL" id="PVXM01000012">
    <property type="protein sequence ID" value="PRR74233.1"/>
    <property type="molecule type" value="Genomic_DNA"/>
</dbReference>
<feature type="compositionally biased region" description="Low complexity" evidence="7">
    <location>
        <begin position="71"/>
        <end position="82"/>
    </location>
</feature>
<dbReference type="RefSeq" id="WP_211292864.1">
    <property type="nucleotide sequence ID" value="NZ_CP136419.1"/>
</dbReference>
<reference evidence="9 10" key="1">
    <citation type="submission" date="2018-03" db="EMBL/GenBank/DDBJ databases">
        <title>Genome sequence of Moorella humiferrea DSM 23265.</title>
        <authorList>
            <person name="Poehlein A."/>
            <person name="Daniel R."/>
        </authorList>
    </citation>
    <scope>NUCLEOTIDE SEQUENCE [LARGE SCALE GENOMIC DNA]</scope>
    <source>
        <strain evidence="9 10">DSM 23265</strain>
    </source>
</reference>
<evidence type="ECO:0000256" key="5">
    <source>
        <dbReference type="ARBA" id="ARBA00023316"/>
    </source>
</evidence>
<keyword evidence="3 6" id="KW-0133">Cell shape</keyword>
<feature type="active site" description="Proton donor/acceptor" evidence="6">
    <location>
        <position position="165"/>
    </location>
</feature>
<dbReference type="PANTHER" id="PTHR30582:SF2">
    <property type="entry name" value="L,D-TRANSPEPTIDASE YCIB-RELATED"/>
    <property type="match status" value="1"/>
</dbReference>
<gene>
    <name evidence="9" type="primary">yciB</name>
    <name evidence="9" type="ORF">MOHU_09320</name>
</gene>
<evidence type="ECO:0000256" key="4">
    <source>
        <dbReference type="ARBA" id="ARBA00022984"/>
    </source>
</evidence>
<dbReference type="Proteomes" id="UP000238415">
    <property type="component" value="Unassembled WGS sequence"/>
</dbReference>
<dbReference type="GO" id="GO:0071972">
    <property type="term" value="F:peptidoglycan L,D-transpeptidase activity"/>
    <property type="evidence" value="ECO:0007669"/>
    <property type="project" value="TreeGrafter"/>
</dbReference>
<dbReference type="GO" id="GO:0016740">
    <property type="term" value="F:transferase activity"/>
    <property type="evidence" value="ECO:0007669"/>
    <property type="project" value="UniProtKB-KW"/>
</dbReference>
<evidence type="ECO:0000256" key="1">
    <source>
        <dbReference type="ARBA" id="ARBA00004752"/>
    </source>
</evidence>
<proteinExistence type="predicted"/>
<keyword evidence="4 6" id="KW-0573">Peptidoglycan synthesis</keyword>
<dbReference type="PROSITE" id="PS52029">
    <property type="entry name" value="LD_TPASE"/>
    <property type="match status" value="1"/>
</dbReference>
<evidence type="ECO:0000256" key="6">
    <source>
        <dbReference type="PROSITE-ProRule" id="PRU01373"/>
    </source>
</evidence>
<evidence type="ECO:0000256" key="2">
    <source>
        <dbReference type="ARBA" id="ARBA00022679"/>
    </source>
</evidence>
<protein>
    <submittedName>
        <fullName evidence="9">Putative L,D-transpeptidase YciB</fullName>
        <ecNumber evidence="9">2.-.-.-</ecNumber>
    </submittedName>
</protein>
<organism evidence="9 10">
    <name type="scientific">Neomoorella humiferrea</name>
    <dbReference type="NCBI Taxonomy" id="676965"/>
    <lineage>
        <taxon>Bacteria</taxon>
        <taxon>Bacillati</taxon>
        <taxon>Bacillota</taxon>
        <taxon>Clostridia</taxon>
        <taxon>Neomoorellales</taxon>
        <taxon>Neomoorellaceae</taxon>
        <taxon>Neomoorella</taxon>
    </lineage>
</organism>
<dbReference type="PANTHER" id="PTHR30582">
    <property type="entry name" value="L,D-TRANSPEPTIDASE"/>
    <property type="match status" value="1"/>
</dbReference>
<dbReference type="Gene3D" id="2.40.440.10">
    <property type="entry name" value="L,D-transpeptidase catalytic domain-like"/>
    <property type="match status" value="1"/>
</dbReference>
<dbReference type="CDD" id="cd16913">
    <property type="entry name" value="YkuD_like"/>
    <property type="match status" value="1"/>
</dbReference>
<evidence type="ECO:0000313" key="9">
    <source>
        <dbReference type="EMBL" id="PRR74233.1"/>
    </source>
</evidence>
<evidence type="ECO:0000256" key="7">
    <source>
        <dbReference type="SAM" id="MobiDB-lite"/>
    </source>
</evidence>
<dbReference type="GO" id="GO:0018104">
    <property type="term" value="P:peptidoglycan-protein cross-linking"/>
    <property type="evidence" value="ECO:0007669"/>
    <property type="project" value="TreeGrafter"/>
</dbReference>
<feature type="active site" description="Nucleophile" evidence="6">
    <location>
        <position position="191"/>
    </location>
</feature>
<evidence type="ECO:0000256" key="3">
    <source>
        <dbReference type="ARBA" id="ARBA00022960"/>
    </source>
</evidence>
<feature type="compositionally biased region" description="Basic and acidic residues" evidence="7">
    <location>
        <begin position="49"/>
        <end position="59"/>
    </location>
</feature>
<dbReference type="GO" id="GO:0008360">
    <property type="term" value="P:regulation of cell shape"/>
    <property type="evidence" value="ECO:0007669"/>
    <property type="project" value="UniProtKB-UniRule"/>
</dbReference>
<dbReference type="AlphaFoldDB" id="A0A2T0AUS3"/>
<evidence type="ECO:0000313" key="10">
    <source>
        <dbReference type="Proteomes" id="UP000238415"/>
    </source>
</evidence>
<evidence type="ECO:0000259" key="8">
    <source>
        <dbReference type="PROSITE" id="PS52029"/>
    </source>
</evidence>